<feature type="repeat" description="WD" evidence="3">
    <location>
        <begin position="235"/>
        <end position="276"/>
    </location>
</feature>
<evidence type="ECO:0000256" key="1">
    <source>
        <dbReference type="ARBA" id="ARBA00022574"/>
    </source>
</evidence>
<feature type="repeat" description="WD" evidence="3">
    <location>
        <begin position="201"/>
        <end position="226"/>
    </location>
</feature>
<dbReference type="InterPro" id="IPR036322">
    <property type="entry name" value="WD40_repeat_dom_sf"/>
</dbReference>
<dbReference type="PROSITE" id="PS50020">
    <property type="entry name" value="WW_DOMAIN_2"/>
    <property type="match status" value="1"/>
</dbReference>
<dbReference type="Pfam" id="PF06985">
    <property type="entry name" value="HET"/>
    <property type="match status" value="1"/>
</dbReference>
<dbReference type="STRING" id="1314800.A0A1B7MRD0"/>
<dbReference type="InParanoid" id="A0A1B7MRD0"/>
<evidence type="ECO:0000256" key="3">
    <source>
        <dbReference type="PROSITE-ProRule" id="PRU00221"/>
    </source>
</evidence>
<evidence type="ECO:0000313" key="5">
    <source>
        <dbReference type="EMBL" id="OAX35140.1"/>
    </source>
</evidence>
<feature type="repeat" description="WD" evidence="3">
    <location>
        <begin position="149"/>
        <end position="190"/>
    </location>
</feature>
<evidence type="ECO:0000259" key="4">
    <source>
        <dbReference type="PROSITE" id="PS50020"/>
    </source>
</evidence>
<dbReference type="SMART" id="SM00456">
    <property type="entry name" value="WW"/>
    <property type="match status" value="1"/>
</dbReference>
<evidence type="ECO:0000256" key="2">
    <source>
        <dbReference type="ARBA" id="ARBA00022737"/>
    </source>
</evidence>
<feature type="repeat" description="WD" evidence="3">
    <location>
        <begin position="106"/>
        <end position="147"/>
    </location>
</feature>
<name>A0A1B7MRD0_9AGAM</name>
<feature type="domain" description="WW" evidence="4">
    <location>
        <begin position="32"/>
        <end position="51"/>
    </location>
</feature>
<dbReference type="CDD" id="cd00200">
    <property type="entry name" value="WD40"/>
    <property type="match status" value="1"/>
</dbReference>
<dbReference type="PANTHER" id="PTHR19879">
    <property type="entry name" value="TRANSCRIPTION INITIATION FACTOR TFIID"/>
    <property type="match status" value="1"/>
</dbReference>
<dbReference type="InterPro" id="IPR019775">
    <property type="entry name" value="WD40_repeat_CS"/>
</dbReference>
<dbReference type="Proteomes" id="UP000092154">
    <property type="component" value="Unassembled WGS sequence"/>
</dbReference>
<dbReference type="Pfam" id="PF00397">
    <property type="entry name" value="WW"/>
    <property type="match status" value="1"/>
</dbReference>
<dbReference type="InterPro" id="IPR001202">
    <property type="entry name" value="WW_dom"/>
</dbReference>
<feature type="repeat" description="WD" evidence="3">
    <location>
        <begin position="322"/>
        <end position="360"/>
    </location>
</feature>
<accession>A0A1B7MRD0</accession>
<dbReference type="PROSITE" id="PS50294">
    <property type="entry name" value="WD_REPEATS_REGION"/>
    <property type="match status" value="5"/>
</dbReference>
<feature type="non-terminal residue" evidence="5">
    <location>
        <position position="685"/>
    </location>
</feature>
<dbReference type="EMBL" id="KV448528">
    <property type="protein sequence ID" value="OAX35140.1"/>
    <property type="molecule type" value="Genomic_DNA"/>
</dbReference>
<dbReference type="InterPro" id="IPR001680">
    <property type="entry name" value="WD40_rpt"/>
</dbReference>
<dbReference type="PANTHER" id="PTHR19879:SF9">
    <property type="entry name" value="TRANSCRIPTION INITIATION FACTOR TFIID SUBUNIT 5"/>
    <property type="match status" value="1"/>
</dbReference>
<dbReference type="PROSITE" id="PS00678">
    <property type="entry name" value="WD_REPEATS_1"/>
    <property type="match status" value="2"/>
</dbReference>
<protein>
    <submittedName>
        <fullName evidence="5">WD40 repeat-like protein</fullName>
    </submittedName>
</protein>
<keyword evidence="1 3" id="KW-0853">WD repeat</keyword>
<dbReference type="InterPro" id="IPR036020">
    <property type="entry name" value="WW_dom_sf"/>
</dbReference>
<dbReference type="PROSITE" id="PS50082">
    <property type="entry name" value="WD_REPEATS_2"/>
    <property type="match status" value="6"/>
</dbReference>
<proteinExistence type="predicted"/>
<dbReference type="InterPro" id="IPR015943">
    <property type="entry name" value="WD40/YVTN_repeat-like_dom_sf"/>
</dbReference>
<dbReference type="Pfam" id="PF00400">
    <property type="entry name" value="WD40"/>
    <property type="match status" value="7"/>
</dbReference>
<feature type="repeat" description="WD" evidence="3">
    <location>
        <begin position="277"/>
        <end position="318"/>
    </location>
</feature>
<keyword evidence="2" id="KW-0677">Repeat</keyword>
<reference evidence="5 6" key="1">
    <citation type="submission" date="2016-06" db="EMBL/GenBank/DDBJ databases">
        <title>Comparative genomics of the ectomycorrhizal sister species Rhizopogon vinicolor and Rhizopogon vesiculosus (Basidiomycota: Boletales) reveals a divergence of the mating type B locus.</title>
        <authorList>
            <consortium name="DOE Joint Genome Institute"/>
            <person name="Mujic A.B."/>
            <person name="Kuo A."/>
            <person name="Tritt A."/>
            <person name="Lipzen A."/>
            <person name="Chen C."/>
            <person name="Johnson J."/>
            <person name="Sharma A."/>
            <person name="Barry K."/>
            <person name="Grigoriev I.V."/>
            <person name="Spatafora J.W."/>
        </authorList>
    </citation>
    <scope>NUCLEOTIDE SEQUENCE [LARGE SCALE GENOMIC DNA]</scope>
    <source>
        <strain evidence="5 6">AM-OR11-026</strain>
    </source>
</reference>
<dbReference type="SMART" id="SM00320">
    <property type="entry name" value="WD40"/>
    <property type="match status" value="7"/>
</dbReference>
<dbReference type="PRINTS" id="PR00320">
    <property type="entry name" value="GPROTEINBRPT"/>
</dbReference>
<dbReference type="Gene3D" id="2.20.70.10">
    <property type="match status" value="1"/>
</dbReference>
<dbReference type="InterPro" id="IPR010730">
    <property type="entry name" value="HET"/>
</dbReference>
<gene>
    <name evidence="5" type="ORF">K503DRAFT_393188</name>
</gene>
<evidence type="ECO:0000313" key="6">
    <source>
        <dbReference type="Proteomes" id="UP000092154"/>
    </source>
</evidence>
<dbReference type="InterPro" id="IPR020472">
    <property type="entry name" value="WD40_PAC1"/>
</dbReference>
<dbReference type="OrthoDB" id="2691269at2759"/>
<dbReference type="SUPFAM" id="SSF50978">
    <property type="entry name" value="WD40 repeat-like"/>
    <property type="match status" value="1"/>
</dbReference>
<organism evidence="5 6">
    <name type="scientific">Rhizopogon vinicolor AM-OR11-026</name>
    <dbReference type="NCBI Taxonomy" id="1314800"/>
    <lineage>
        <taxon>Eukaryota</taxon>
        <taxon>Fungi</taxon>
        <taxon>Dikarya</taxon>
        <taxon>Basidiomycota</taxon>
        <taxon>Agaricomycotina</taxon>
        <taxon>Agaricomycetes</taxon>
        <taxon>Agaricomycetidae</taxon>
        <taxon>Boletales</taxon>
        <taxon>Suillineae</taxon>
        <taxon>Rhizopogonaceae</taxon>
        <taxon>Rhizopogon</taxon>
    </lineage>
</organism>
<dbReference type="SUPFAM" id="SSF51045">
    <property type="entry name" value="WW domain"/>
    <property type="match status" value="1"/>
</dbReference>
<dbReference type="Gene3D" id="2.130.10.10">
    <property type="entry name" value="YVTN repeat-like/Quinoprotein amine dehydrogenase"/>
    <property type="match status" value="3"/>
</dbReference>
<dbReference type="CDD" id="cd00201">
    <property type="entry name" value="WW"/>
    <property type="match status" value="1"/>
</dbReference>
<sequence length="685" mass="76782">MASWNRPLPGVRLDAPGRLVVPGCEWHISPLGRSYFVNHNTRTTSWKKPTPERPAGSLTPKSVIEGHCECIWSLAYVGTSHGIVMSASDDGSIRQWRRDGEEVGTWRSDGGVVWSMAVSPDESMVVSGNADGSIRLWDVKKGSAVDGPWEGHTGGVRCLDWSPNAREIASGSQDGTIRRWDPDTGRQIALPIESGHIHMWVFTVKYSPQGDKFASGWSDGMIRVWSKDNKLLIKIKGHDNWVNSLCWSKDGAHIFSGSLDHTIRKWQSIDGKELVVLRGHTNAIKAFCLSPDDLHLLSASTDYSVRIWDLKTNQQIGEPLLHDDELLALAISSDGRYIASGGKDKKIYLWSIEAALKQSSDQVCPMEKLEERTTLSGDVLNISPPSKRHVLNRDSARYGDGFGGHDTNRASQRSDPLTGPPIWKLRQQYLSPSDADGAIRNVIHAQLENAPPRLLDTTTGILHDRDAQINAFQMTAHYKELLSLTMNHADLRLEHIKEVVVTYFCYAMLSHRWEGKEPLLHDVQGNDVYELEPVGGIPKLQSFCKVARDAGLRWAWSDTCCIDKSNNVELQESVNSMFIWYRHSTLTIIYLSDVSPSSKSGALARSAWNERGWTVQEFLAPKVVVFYQRDWTLYLDDRTPNHKESLTIMQELAYATGIDPEALVTFHPGMRGAREKLQWASKRVT</sequence>
<dbReference type="AlphaFoldDB" id="A0A1B7MRD0"/>
<keyword evidence="6" id="KW-1185">Reference proteome</keyword>